<gene>
    <name evidence="1" type="ORF">MNBD_CHLOROFLEXI01-4780</name>
</gene>
<dbReference type="AlphaFoldDB" id="A0A3B0VFC0"/>
<proteinExistence type="predicted"/>
<organism evidence="1">
    <name type="scientific">hydrothermal vent metagenome</name>
    <dbReference type="NCBI Taxonomy" id="652676"/>
    <lineage>
        <taxon>unclassified sequences</taxon>
        <taxon>metagenomes</taxon>
        <taxon>ecological metagenomes</taxon>
    </lineage>
</organism>
<accession>A0A3B0VFC0</accession>
<dbReference type="EMBL" id="UOEU01000055">
    <property type="protein sequence ID" value="VAW30484.1"/>
    <property type="molecule type" value="Genomic_DNA"/>
</dbReference>
<sequence length="119" mass="13640">MGMDKKSVNSEMQPVSTKLVIVQGVVQNLPEIIGAIKEIYTLNKKEQLFGKVLQSRLDELNINKENFKVLVEGLTELSKSENTDAETKAMYRDMIKTLFEIFTTNMRSSQDISNYLKEF</sequence>
<reference evidence="1" key="1">
    <citation type="submission" date="2018-06" db="EMBL/GenBank/DDBJ databases">
        <authorList>
            <person name="Zhirakovskaya E."/>
        </authorList>
    </citation>
    <scope>NUCLEOTIDE SEQUENCE</scope>
</reference>
<evidence type="ECO:0000313" key="1">
    <source>
        <dbReference type="EMBL" id="VAW30484.1"/>
    </source>
</evidence>
<name>A0A3B0VFC0_9ZZZZ</name>
<protein>
    <submittedName>
        <fullName evidence="1">Uncharacterized protein</fullName>
    </submittedName>
</protein>